<dbReference type="STRING" id="1069680.M7PH97"/>
<dbReference type="GeneID" id="19895689"/>
<keyword evidence="11" id="KW-1185">Reference proteome</keyword>
<dbReference type="Proteomes" id="UP000011958">
    <property type="component" value="Unassembled WGS sequence"/>
</dbReference>
<dbReference type="PANTHER" id="PTHR13011:SF0">
    <property type="entry name" value="GENERAL TRANSCRIPTION FACTOR IIF SUBUNIT 1"/>
    <property type="match status" value="1"/>
</dbReference>
<proteinExistence type="inferred from homology"/>
<evidence type="ECO:0000313" key="11">
    <source>
        <dbReference type="Proteomes" id="UP000011958"/>
    </source>
</evidence>
<sequence length="580" mass="67518">MLEDEKIHVNQESHHNIDSLETPAYMDFKLTSVAKSIEGTKHHILKFHSTRMIDPLTDFTPPVRLHRKDPMSTVGIQESMSETGSKNNSQETVSSGTTQSTKTNIFKKKTRQGYRINKAEWILRQEERVPWVLEDFDGRNTWIGTMEGGQSHNYVFFVFAENGFKVVPANKYYRFNQKSRYQTLSIDEAEAKMNKRIIVPRWFMKKEIKENNHEEYPSGPIYRLRTVASQRKSELNGDRDGYEELDFNEEFADDEETPFIEGNEEDNRELEERIKREMRSANLLEDENKYMSENSYDEKRRMDKEGRKMRKYLTYHEKNHIYETDEENNPYVSEDDTDSDTSNFQRGNLVKQEKIIKDKKKQQLQDNAIQSDFNTNKNFSIVSKALSTEVSNSLSNDFTKHLALSSALKTQKQDYFHSIGPTRPYLITLKLPKQHLISYANSFQSSLSSPRETSPERNKRRKLDSDVNNLEDSSNLSSSDSTRKIKIRTINNLQDHNLNSPLSPNSGSDTHNTAESTSNDSYLVTEEELKNAIQSRKMNAKELLKSFKPQLEMNSKNRDLILELVTRIAKMENGYLVLKN</sequence>
<evidence type="ECO:0000256" key="8">
    <source>
        <dbReference type="SAM" id="Coils"/>
    </source>
</evidence>
<evidence type="ECO:0000313" key="10">
    <source>
        <dbReference type="EMBL" id="EMR09814.1"/>
    </source>
</evidence>
<dbReference type="GO" id="GO:0006367">
    <property type="term" value="P:transcription initiation at RNA polymerase II promoter"/>
    <property type="evidence" value="ECO:0007669"/>
    <property type="project" value="EnsemblFungi"/>
</dbReference>
<keyword evidence="8" id="KW-0175">Coiled coil</keyword>
<dbReference type="GO" id="GO:0003677">
    <property type="term" value="F:DNA binding"/>
    <property type="evidence" value="ECO:0007669"/>
    <property type="project" value="UniProtKB-KW"/>
</dbReference>
<name>M7PH97_PNEMU</name>
<dbReference type="VEuPathDB" id="FungiDB:PNEG_01995"/>
<feature type="compositionally biased region" description="Polar residues" evidence="9">
    <location>
        <begin position="78"/>
        <end position="104"/>
    </location>
</feature>
<dbReference type="OrthoDB" id="76676at2759"/>
<dbReference type="GO" id="GO:0001096">
    <property type="term" value="F:TFIIF-class transcription factor complex binding"/>
    <property type="evidence" value="ECO:0007669"/>
    <property type="project" value="TreeGrafter"/>
</dbReference>
<dbReference type="GO" id="GO:0032968">
    <property type="term" value="P:positive regulation of transcription elongation by RNA polymerase II"/>
    <property type="evidence" value="ECO:0007669"/>
    <property type="project" value="InterPro"/>
</dbReference>
<protein>
    <recommendedName>
        <fullName evidence="7">Transcription initiation factor IIF subunit alpha</fullName>
    </recommendedName>
</protein>
<evidence type="ECO:0000256" key="5">
    <source>
        <dbReference type="ARBA" id="ARBA00023163"/>
    </source>
</evidence>
<evidence type="ECO:0000256" key="4">
    <source>
        <dbReference type="ARBA" id="ARBA00023125"/>
    </source>
</evidence>
<keyword evidence="3 7" id="KW-0805">Transcription regulation</keyword>
<dbReference type="InterPro" id="IPR008851">
    <property type="entry name" value="TFIIF-alpha"/>
</dbReference>
<evidence type="ECO:0000256" key="7">
    <source>
        <dbReference type="RuleBase" id="RU366044"/>
    </source>
</evidence>
<dbReference type="HOGENOM" id="CLU_020322_0_0_1"/>
<dbReference type="eggNOG" id="KOG2393">
    <property type="taxonomic scope" value="Eukaryota"/>
</dbReference>
<evidence type="ECO:0000256" key="6">
    <source>
        <dbReference type="ARBA" id="ARBA00023242"/>
    </source>
</evidence>
<comment type="subcellular location">
    <subcellularLocation>
        <location evidence="1 7">Nucleus</location>
    </subcellularLocation>
</comment>
<dbReference type="InterPro" id="IPR011039">
    <property type="entry name" value="TFIIF_interaction"/>
</dbReference>
<accession>M7PH97</accession>
<comment type="function">
    <text evidence="7">TFIIF is a general transcription initiation factor that binds to RNA polymerase II and helps to recruit it to the initiation complex in collaboration with TFIIB. It promotes transcription elongation.</text>
</comment>
<dbReference type="EMBL" id="AFWA02000009">
    <property type="protein sequence ID" value="EMR09814.1"/>
    <property type="molecule type" value="Genomic_DNA"/>
</dbReference>
<dbReference type="GO" id="GO:0016251">
    <property type="term" value="F:RNA polymerase II general transcription initiation factor activity"/>
    <property type="evidence" value="ECO:0007669"/>
    <property type="project" value="EnsemblFungi"/>
</dbReference>
<feature type="region of interest" description="Disordered" evidence="9">
    <location>
        <begin position="78"/>
        <end position="106"/>
    </location>
</feature>
<dbReference type="OMA" id="WCPESER"/>
<comment type="similarity">
    <text evidence="2 7">Belongs to the TFIIF alpha subunit family.</text>
</comment>
<dbReference type="RefSeq" id="XP_007873975.1">
    <property type="nucleotide sequence ID" value="XM_007875784.1"/>
</dbReference>
<dbReference type="Pfam" id="PF05793">
    <property type="entry name" value="TFIIF_alpha"/>
    <property type="match status" value="1"/>
</dbReference>
<dbReference type="SUPFAM" id="SSF50916">
    <property type="entry name" value="Rap30/74 interaction domains"/>
    <property type="match status" value="1"/>
</dbReference>
<feature type="compositionally biased region" description="Polar residues" evidence="9">
    <location>
        <begin position="443"/>
        <end position="452"/>
    </location>
</feature>
<keyword evidence="6 7" id="KW-0539">Nucleus</keyword>
<feature type="compositionally biased region" description="Low complexity" evidence="9">
    <location>
        <begin position="466"/>
        <end position="480"/>
    </location>
</feature>
<organism evidence="10 11">
    <name type="scientific">Pneumocystis murina (strain B123)</name>
    <name type="common">Mouse pneumocystis pneumonia agent</name>
    <name type="synonym">Pneumocystis carinii f. sp. muris</name>
    <dbReference type="NCBI Taxonomy" id="1069680"/>
    <lineage>
        <taxon>Eukaryota</taxon>
        <taxon>Fungi</taxon>
        <taxon>Dikarya</taxon>
        <taxon>Ascomycota</taxon>
        <taxon>Taphrinomycotina</taxon>
        <taxon>Pneumocystomycetes</taxon>
        <taxon>Pneumocystaceae</taxon>
        <taxon>Pneumocystis</taxon>
    </lineage>
</organism>
<comment type="caution">
    <text evidence="10">The sequence shown here is derived from an EMBL/GenBank/DDBJ whole genome shotgun (WGS) entry which is preliminary data.</text>
</comment>
<feature type="region of interest" description="Disordered" evidence="9">
    <location>
        <begin position="443"/>
        <end position="523"/>
    </location>
</feature>
<evidence type="ECO:0000256" key="1">
    <source>
        <dbReference type="ARBA" id="ARBA00004123"/>
    </source>
</evidence>
<keyword evidence="4 7" id="KW-0238">DNA-binding</keyword>
<evidence type="ECO:0000256" key="3">
    <source>
        <dbReference type="ARBA" id="ARBA00023015"/>
    </source>
</evidence>
<dbReference type="AlphaFoldDB" id="M7PH97"/>
<gene>
    <name evidence="10" type="ORF">PNEG_01995</name>
</gene>
<evidence type="ECO:0000256" key="2">
    <source>
        <dbReference type="ARBA" id="ARBA00005249"/>
    </source>
</evidence>
<feature type="compositionally biased region" description="Low complexity" evidence="9">
    <location>
        <begin position="497"/>
        <end position="506"/>
    </location>
</feature>
<reference evidence="11" key="1">
    <citation type="journal article" date="2016" name="Nat. Commun.">
        <title>Genome analysis of three Pneumocystis species reveals adaptation mechanisms to life exclusively in mammalian hosts.</title>
        <authorList>
            <person name="Ma L."/>
            <person name="Chen Z."/>
            <person name="Huang D.W."/>
            <person name="Kutty G."/>
            <person name="Ishihara M."/>
            <person name="Wang H."/>
            <person name="Abouelleil A."/>
            <person name="Bishop L."/>
            <person name="Davey E."/>
            <person name="Deng R."/>
            <person name="Deng X."/>
            <person name="Fan L."/>
            <person name="Fantoni G."/>
            <person name="Fitzgerald M."/>
            <person name="Gogineni E."/>
            <person name="Goldberg J.M."/>
            <person name="Handley G."/>
            <person name="Hu X."/>
            <person name="Huber C."/>
            <person name="Jiao X."/>
            <person name="Jones K."/>
            <person name="Levin J.Z."/>
            <person name="Liu Y."/>
            <person name="Macdonald P."/>
            <person name="Melnikov A."/>
            <person name="Raley C."/>
            <person name="Sassi M."/>
            <person name="Sherman B.T."/>
            <person name="Song X."/>
            <person name="Sykes S."/>
            <person name="Tran B."/>
            <person name="Walsh L."/>
            <person name="Xia Y."/>
            <person name="Yang J."/>
            <person name="Young S."/>
            <person name="Zeng Q."/>
            <person name="Zheng X."/>
            <person name="Stephens R."/>
            <person name="Nusbaum C."/>
            <person name="Birren B.W."/>
            <person name="Azadi P."/>
            <person name="Lempicki R.A."/>
            <person name="Cuomo C.A."/>
            <person name="Kovacs J.A."/>
        </authorList>
    </citation>
    <scope>NUCLEOTIDE SEQUENCE [LARGE SCALE GENOMIC DNA]</scope>
    <source>
        <strain evidence="11">B123</strain>
    </source>
</reference>
<feature type="compositionally biased region" description="Polar residues" evidence="9">
    <location>
        <begin position="507"/>
        <end position="522"/>
    </location>
</feature>
<dbReference type="GO" id="GO:0005674">
    <property type="term" value="C:transcription factor TFIIF complex"/>
    <property type="evidence" value="ECO:0007669"/>
    <property type="project" value="EnsemblFungi"/>
</dbReference>
<feature type="coiled-coil region" evidence="8">
    <location>
        <begin position="260"/>
        <end position="287"/>
    </location>
</feature>
<keyword evidence="5 7" id="KW-0804">Transcription</keyword>
<dbReference type="PANTHER" id="PTHR13011">
    <property type="entry name" value="TFIIF-ALPHA"/>
    <property type="match status" value="1"/>
</dbReference>
<evidence type="ECO:0000256" key="9">
    <source>
        <dbReference type="SAM" id="MobiDB-lite"/>
    </source>
</evidence>